<accession>A0ABR8HGU6</accession>
<sequence>MNESSFEGVGGLNIFTRSWHPERNSRGVLVIVHGFNSHSGQYFWVAEQFVNQGLAVYALDHRGRGRSDGDRFYVEKVEDYVDDVATFVTLAKSENPGLPVFVLGHSAGGVISCVYALDHQAEISGLICESFAYELPVPDLVLSFLKGLSHITPHTHVFKLNNKDFSRDPQVVESMNNDPLIKDESQPTQTAAAMIRADERLRKEFPLLTLPLLILHGTEDKATKPTGSQHFYEQAGSTDKTLRLYEGHYHDLLNDIDKEVVIADILKWIDERIPAKN</sequence>
<dbReference type="SUPFAM" id="SSF53474">
    <property type="entry name" value="alpha/beta-Hydrolases"/>
    <property type="match status" value="1"/>
</dbReference>
<organism evidence="2 3">
    <name type="scientific">Nostoc punctiforme FACHB-252</name>
    <dbReference type="NCBI Taxonomy" id="1357509"/>
    <lineage>
        <taxon>Bacteria</taxon>
        <taxon>Bacillati</taxon>
        <taxon>Cyanobacteriota</taxon>
        <taxon>Cyanophyceae</taxon>
        <taxon>Nostocales</taxon>
        <taxon>Nostocaceae</taxon>
        <taxon>Nostoc</taxon>
    </lineage>
</organism>
<gene>
    <name evidence="2" type="ORF">H6G94_24940</name>
</gene>
<dbReference type="EMBL" id="JACJTC010000019">
    <property type="protein sequence ID" value="MBD2614481.1"/>
    <property type="molecule type" value="Genomic_DNA"/>
</dbReference>
<feature type="domain" description="Serine aminopeptidase S33" evidence="1">
    <location>
        <begin position="24"/>
        <end position="257"/>
    </location>
</feature>
<evidence type="ECO:0000313" key="2">
    <source>
        <dbReference type="EMBL" id="MBD2614481.1"/>
    </source>
</evidence>
<dbReference type="Proteomes" id="UP000606396">
    <property type="component" value="Unassembled WGS sequence"/>
</dbReference>
<keyword evidence="3" id="KW-1185">Reference proteome</keyword>
<dbReference type="InterPro" id="IPR051044">
    <property type="entry name" value="MAG_DAG_Lipase"/>
</dbReference>
<dbReference type="Pfam" id="PF12146">
    <property type="entry name" value="Hydrolase_4"/>
    <property type="match status" value="1"/>
</dbReference>
<comment type="caution">
    <text evidence="2">The sequence shown here is derived from an EMBL/GenBank/DDBJ whole genome shotgun (WGS) entry which is preliminary data.</text>
</comment>
<evidence type="ECO:0000259" key="1">
    <source>
        <dbReference type="Pfam" id="PF12146"/>
    </source>
</evidence>
<dbReference type="PANTHER" id="PTHR11614">
    <property type="entry name" value="PHOSPHOLIPASE-RELATED"/>
    <property type="match status" value="1"/>
</dbReference>
<evidence type="ECO:0000313" key="3">
    <source>
        <dbReference type="Proteomes" id="UP000606396"/>
    </source>
</evidence>
<name>A0ABR8HGU6_NOSPU</name>
<protein>
    <submittedName>
        <fullName evidence="2">Lysophospholipase</fullName>
    </submittedName>
</protein>
<proteinExistence type="predicted"/>
<dbReference type="InterPro" id="IPR029058">
    <property type="entry name" value="AB_hydrolase_fold"/>
</dbReference>
<reference evidence="2 3" key="1">
    <citation type="journal article" date="2020" name="ISME J.">
        <title>Comparative genomics reveals insights into cyanobacterial evolution and habitat adaptation.</title>
        <authorList>
            <person name="Chen M.Y."/>
            <person name="Teng W.K."/>
            <person name="Zhao L."/>
            <person name="Hu C.X."/>
            <person name="Zhou Y.K."/>
            <person name="Han B.P."/>
            <person name="Song L.R."/>
            <person name="Shu W.S."/>
        </authorList>
    </citation>
    <scope>NUCLEOTIDE SEQUENCE [LARGE SCALE GENOMIC DNA]</scope>
    <source>
        <strain evidence="2 3">FACHB-252</strain>
    </source>
</reference>
<dbReference type="RefSeq" id="WP_190951450.1">
    <property type="nucleotide sequence ID" value="NZ_JACJTC010000019.1"/>
</dbReference>
<dbReference type="Gene3D" id="3.40.50.1820">
    <property type="entry name" value="alpha/beta hydrolase"/>
    <property type="match status" value="1"/>
</dbReference>
<dbReference type="InterPro" id="IPR022742">
    <property type="entry name" value="Hydrolase_4"/>
</dbReference>